<organism evidence="3 4">
    <name type="scientific">Brassica cretica</name>
    <name type="common">Mustard</name>
    <dbReference type="NCBI Taxonomy" id="69181"/>
    <lineage>
        <taxon>Eukaryota</taxon>
        <taxon>Viridiplantae</taxon>
        <taxon>Streptophyta</taxon>
        <taxon>Embryophyta</taxon>
        <taxon>Tracheophyta</taxon>
        <taxon>Spermatophyta</taxon>
        <taxon>Magnoliopsida</taxon>
        <taxon>eudicotyledons</taxon>
        <taxon>Gunneridae</taxon>
        <taxon>Pentapetalae</taxon>
        <taxon>rosids</taxon>
        <taxon>malvids</taxon>
        <taxon>Brassicales</taxon>
        <taxon>Brassicaceae</taxon>
        <taxon>Brassiceae</taxon>
        <taxon>Brassica</taxon>
    </lineage>
</organism>
<gene>
    <name evidence="3" type="ORF">F2Q69_00044280</name>
</gene>
<dbReference type="Proteomes" id="UP000712600">
    <property type="component" value="Unassembled WGS sequence"/>
</dbReference>
<name>A0A8S9NHM7_BRACR</name>
<dbReference type="AlphaFoldDB" id="A0A8S9NHM7"/>
<feature type="transmembrane region" description="Helical" evidence="2">
    <location>
        <begin position="491"/>
        <end position="510"/>
    </location>
</feature>
<dbReference type="EMBL" id="QGKX02001621">
    <property type="protein sequence ID" value="KAF3501357.1"/>
    <property type="molecule type" value="Genomic_DNA"/>
</dbReference>
<sequence length="515" mass="58099">MPKSPITIKAIEAQNPNSTGLKITHACRSHLKGKGMRGELQGNHPVRYEMLNRKPLTQFIALQLCRPSSSMRQSRPIKPVKPPVDRVTELTHLVDSAELTESPASHRLRSPVAMEEGRWLTGKSYRRRRRGGGMTPAEHGGSGEQRSETVARGRNARRLRWTAAARACQARADAKLRKALSASSGLRLQRGRWLRLCLDERNTMVALHARDSQRLGRYGRFTKMAKTESMRFRRLPRLTIGGDELSLVTVCGGSSNDNSLQFSIPISQHPPMAINQLHFSDLKDGCCKKTVVAQLLRFGMRGIQRKWVSISGWTWFFLTTSESTRLSRLSRVGRVTGQSPVAMEEGRWLTGKSYRRRRRSGGLMAAEHGGSGEWRSETVARGQNARRLRWTAAARACHARADAKLRKALSASSGLRLQRGRWLRLRLNERNTMVALHARDYQRLGRYGRFTKTAKTESMRFRRLPRLTIGGNELSLVMACGGSSNDNSLQFIIPISLTSLFSFPIFLMFWRKQSG</sequence>
<evidence type="ECO:0000256" key="1">
    <source>
        <dbReference type="SAM" id="MobiDB-lite"/>
    </source>
</evidence>
<evidence type="ECO:0000313" key="4">
    <source>
        <dbReference type="Proteomes" id="UP000712600"/>
    </source>
</evidence>
<reference evidence="3" key="1">
    <citation type="submission" date="2019-12" db="EMBL/GenBank/DDBJ databases">
        <title>Genome sequencing and annotation of Brassica cretica.</title>
        <authorList>
            <person name="Studholme D.J."/>
            <person name="Sarris P."/>
        </authorList>
    </citation>
    <scope>NUCLEOTIDE SEQUENCE</scope>
    <source>
        <strain evidence="3">PFS-109/04</strain>
        <tissue evidence="3">Leaf</tissue>
    </source>
</reference>
<comment type="caution">
    <text evidence="3">The sequence shown here is derived from an EMBL/GenBank/DDBJ whole genome shotgun (WGS) entry which is preliminary data.</text>
</comment>
<proteinExistence type="predicted"/>
<keyword evidence="2" id="KW-1133">Transmembrane helix</keyword>
<accession>A0A8S9NHM7</accession>
<evidence type="ECO:0000256" key="2">
    <source>
        <dbReference type="SAM" id="Phobius"/>
    </source>
</evidence>
<protein>
    <submittedName>
        <fullName evidence="3">Uncharacterized protein</fullName>
    </submittedName>
</protein>
<feature type="region of interest" description="Disordered" evidence="1">
    <location>
        <begin position="126"/>
        <end position="155"/>
    </location>
</feature>
<keyword evidence="2" id="KW-0472">Membrane</keyword>
<evidence type="ECO:0000313" key="3">
    <source>
        <dbReference type="EMBL" id="KAF3501357.1"/>
    </source>
</evidence>
<keyword evidence="2" id="KW-0812">Transmembrane</keyword>